<gene>
    <name evidence="1" type="ORF">F511_08786</name>
</gene>
<dbReference type="AlphaFoldDB" id="A0A2Z7ACF8"/>
<reference evidence="1 2" key="1">
    <citation type="journal article" date="2015" name="Proc. Natl. Acad. Sci. U.S.A.">
        <title>The resurrection genome of Boea hygrometrica: A blueprint for survival of dehydration.</title>
        <authorList>
            <person name="Xiao L."/>
            <person name="Yang G."/>
            <person name="Zhang L."/>
            <person name="Yang X."/>
            <person name="Zhao S."/>
            <person name="Ji Z."/>
            <person name="Zhou Q."/>
            <person name="Hu M."/>
            <person name="Wang Y."/>
            <person name="Chen M."/>
            <person name="Xu Y."/>
            <person name="Jin H."/>
            <person name="Xiao X."/>
            <person name="Hu G."/>
            <person name="Bao F."/>
            <person name="Hu Y."/>
            <person name="Wan P."/>
            <person name="Li L."/>
            <person name="Deng X."/>
            <person name="Kuang T."/>
            <person name="Xiang C."/>
            <person name="Zhu J.K."/>
            <person name="Oliver M.J."/>
            <person name="He Y."/>
        </authorList>
    </citation>
    <scope>NUCLEOTIDE SEQUENCE [LARGE SCALE GENOMIC DNA]</scope>
    <source>
        <strain evidence="2">cv. XS01</strain>
    </source>
</reference>
<proteinExistence type="predicted"/>
<name>A0A2Z7ACF8_9LAMI</name>
<keyword evidence="2" id="KW-1185">Reference proteome</keyword>
<accession>A0A2Z7ACF8</accession>
<sequence length="124" mass="14326">MNQLITDQLCTDQLCTDQLCTYQLSTDQFCIDRFSIDQLCTDQLSTDQLCIDQHGTDLLSQIVKNSSDRKSSIHRTAQIPEQLQIDRQEKIRSQTTHIQIRGLSNGYFFVTNARQEVINTTLER</sequence>
<organism evidence="1 2">
    <name type="scientific">Dorcoceras hygrometricum</name>
    <dbReference type="NCBI Taxonomy" id="472368"/>
    <lineage>
        <taxon>Eukaryota</taxon>
        <taxon>Viridiplantae</taxon>
        <taxon>Streptophyta</taxon>
        <taxon>Embryophyta</taxon>
        <taxon>Tracheophyta</taxon>
        <taxon>Spermatophyta</taxon>
        <taxon>Magnoliopsida</taxon>
        <taxon>eudicotyledons</taxon>
        <taxon>Gunneridae</taxon>
        <taxon>Pentapetalae</taxon>
        <taxon>asterids</taxon>
        <taxon>lamiids</taxon>
        <taxon>Lamiales</taxon>
        <taxon>Gesneriaceae</taxon>
        <taxon>Didymocarpoideae</taxon>
        <taxon>Trichosporeae</taxon>
        <taxon>Loxocarpinae</taxon>
        <taxon>Dorcoceras</taxon>
    </lineage>
</organism>
<dbReference type="GO" id="GO:0016787">
    <property type="term" value="F:hydrolase activity"/>
    <property type="evidence" value="ECO:0007669"/>
    <property type="project" value="UniProtKB-KW"/>
</dbReference>
<dbReference type="OrthoDB" id="9633948at2759"/>
<dbReference type="EMBL" id="KV016696">
    <property type="protein sequence ID" value="KZV19445.1"/>
    <property type="molecule type" value="Genomic_DNA"/>
</dbReference>
<dbReference type="Proteomes" id="UP000250235">
    <property type="component" value="Unassembled WGS sequence"/>
</dbReference>
<keyword evidence="1" id="KW-0378">Hydrolase</keyword>
<evidence type="ECO:0000313" key="1">
    <source>
        <dbReference type="EMBL" id="KZV19445.1"/>
    </source>
</evidence>
<protein>
    <submittedName>
        <fullName evidence="1">Alpha/beta hydrolase domain-containing protein 17C-like</fullName>
    </submittedName>
</protein>
<evidence type="ECO:0000313" key="2">
    <source>
        <dbReference type="Proteomes" id="UP000250235"/>
    </source>
</evidence>